<evidence type="ECO:0008006" key="4">
    <source>
        <dbReference type="Google" id="ProtNLM"/>
    </source>
</evidence>
<dbReference type="EMBL" id="CP001810">
    <property type="protein sequence ID" value="ADL34156.1"/>
    <property type="molecule type" value="Genomic_DNA"/>
</dbReference>
<sequence length="169" mass="19526">MFFDKETITMGLSMDNEEVEVKNTEKKKTPTKKTKEMLEENANKIEELKQEQVDLAAALSELDKEEKDLGEKSALKLKVTHKKYGEGQVVTQDGKYIEVKFADVVKKFVLPGCIADKFLEVDDEAVYNYYVKSNEIHKKRMNTELRIKSATFAIQRHEDAIEKLNAKYK</sequence>
<feature type="coiled-coil region" evidence="1">
    <location>
        <begin position="31"/>
        <end position="68"/>
    </location>
</feature>
<organism evidence="2 3">
    <name type="scientific">Butyrivibrio proteoclasticus (strain ATCC 51982 / DSM 14932 / B316)</name>
    <name type="common">Clostridium proteoclasticum</name>
    <dbReference type="NCBI Taxonomy" id="515622"/>
    <lineage>
        <taxon>Bacteria</taxon>
        <taxon>Bacillati</taxon>
        <taxon>Bacillota</taxon>
        <taxon>Clostridia</taxon>
        <taxon>Lachnospirales</taxon>
        <taxon>Lachnospiraceae</taxon>
        <taxon>Butyrivibrio</taxon>
    </lineage>
</organism>
<protein>
    <recommendedName>
        <fullName evidence="4">Intein N-terminal splicing region</fullName>
    </recommendedName>
</protein>
<evidence type="ECO:0000256" key="1">
    <source>
        <dbReference type="SAM" id="Coils"/>
    </source>
</evidence>
<dbReference type="AlphaFoldDB" id="E0RUW5"/>
<dbReference type="HOGENOM" id="CLU_1575584_0_0_9"/>
<gene>
    <name evidence="2" type="ordered locus">bpr_I1419</name>
</gene>
<name>E0RUW5_BUTPB</name>
<evidence type="ECO:0000313" key="2">
    <source>
        <dbReference type="EMBL" id="ADL34156.1"/>
    </source>
</evidence>
<accession>E0RUW5</accession>
<proteinExistence type="predicted"/>
<keyword evidence="1" id="KW-0175">Coiled coil</keyword>
<evidence type="ECO:0000313" key="3">
    <source>
        <dbReference type="Proteomes" id="UP000001299"/>
    </source>
</evidence>
<dbReference type="eggNOG" id="ENOG50326CQ">
    <property type="taxonomic scope" value="Bacteria"/>
</dbReference>
<dbReference type="STRING" id="515622.bpr_I1419"/>
<dbReference type="Proteomes" id="UP000001299">
    <property type="component" value="Chromosome 1"/>
</dbReference>
<reference evidence="2 3" key="1">
    <citation type="journal article" date="2010" name="PLoS ONE">
        <title>The glycobiome of the rumen bacterium Butyrivibrio proteoclasticus B316(T) highlights adaptation to a polysaccharide-rich environment.</title>
        <authorList>
            <person name="Kelly W.J."/>
            <person name="Leahy S.C."/>
            <person name="Altermann E."/>
            <person name="Yeoman C.J."/>
            <person name="Dunne J.C."/>
            <person name="Kong Z."/>
            <person name="Pacheco D.M."/>
            <person name="Li D."/>
            <person name="Noel S.J."/>
            <person name="Moon C.D."/>
            <person name="Cookson A.L."/>
            <person name="Attwood G.T."/>
        </authorList>
    </citation>
    <scope>NUCLEOTIDE SEQUENCE [LARGE SCALE GENOMIC DNA]</scope>
    <source>
        <strain evidence="3">ATCC 51982 / DSM 14932 / B316</strain>
    </source>
</reference>
<dbReference type="KEGG" id="bpb:bpr_I1419"/>
<keyword evidence="3" id="KW-1185">Reference proteome</keyword>
<dbReference type="RefSeq" id="WP_013280810.1">
    <property type="nucleotide sequence ID" value="NC_014387.1"/>
</dbReference>